<sequence length="142" mass="15319">MILFFALSFCVGALFAAARLGKPRPASPSVVRRVLRPIALVVLVSVFFGTLIGIADAKRSASAPAWRQVREARQRLDPKNKTNNPELWKQQLVEGEAKLTASEHSGIEATTVVKGVVRTSSIALFLSGIIGGLALLRFRIAP</sequence>
<organism evidence="2 3">
    <name type="scientific">Armatimonas rosea</name>
    <dbReference type="NCBI Taxonomy" id="685828"/>
    <lineage>
        <taxon>Bacteria</taxon>
        <taxon>Bacillati</taxon>
        <taxon>Armatimonadota</taxon>
        <taxon>Armatimonadia</taxon>
        <taxon>Armatimonadales</taxon>
        <taxon>Armatimonadaceae</taxon>
        <taxon>Armatimonas</taxon>
    </lineage>
</organism>
<evidence type="ECO:0000313" key="3">
    <source>
        <dbReference type="Proteomes" id="UP000520814"/>
    </source>
</evidence>
<reference evidence="2 3" key="1">
    <citation type="submission" date="2020-08" db="EMBL/GenBank/DDBJ databases">
        <title>Genomic Encyclopedia of Type Strains, Phase IV (KMG-IV): sequencing the most valuable type-strain genomes for metagenomic binning, comparative biology and taxonomic classification.</title>
        <authorList>
            <person name="Goeker M."/>
        </authorList>
    </citation>
    <scope>NUCLEOTIDE SEQUENCE [LARGE SCALE GENOMIC DNA]</scope>
    <source>
        <strain evidence="2 3">DSM 23562</strain>
    </source>
</reference>
<evidence type="ECO:0000256" key="1">
    <source>
        <dbReference type="SAM" id="Phobius"/>
    </source>
</evidence>
<dbReference type="AlphaFoldDB" id="A0A7W9SMY9"/>
<feature type="transmembrane region" description="Helical" evidence="1">
    <location>
        <begin position="122"/>
        <end position="140"/>
    </location>
</feature>
<gene>
    <name evidence="2" type="ORF">HNQ39_001364</name>
</gene>
<keyword evidence="1" id="KW-1133">Transmembrane helix</keyword>
<protein>
    <submittedName>
        <fullName evidence="2">Uncharacterized protein</fullName>
    </submittedName>
</protein>
<name>A0A7W9SMY9_ARMRO</name>
<keyword evidence="1" id="KW-0812">Transmembrane</keyword>
<comment type="caution">
    <text evidence="2">The sequence shown here is derived from an EMBL/GenBank/DDBJ whole genome shotgun (WGS) entry which is preliminary data.</text>
</comment>
<keyword evidence="1" id="KW-0472">Membrane</keyword>
<dbReference type="RefSeq" id="WP_184193200.1">
    <property type="nucleotide sequence ID" value="NZ_JACHGW010000001.1"/>
</dbReference>
<feature type="transmembrane region" description="Helical" evidence="1">
    <location>
        <begin position="34"/>
        <end position="55"/>
    </location>
</feature>
<evidence type="ECO:0000313" key="2">
    <source>
        <dbReference type="EMBL" id="MBB6049602.1"/>
    </source>
</evidence>
<proteinExistence type="predicted"/>
<keyword evidence="3" id="KW-1185">Reference proteome</keyword>
<dbReference type="Proteomes" id="UP000520814">
    <property type="component" value="Unassembled WGS sequence"/>
</dbReference>
<accession>A0A7W9SMY9</accession>
<dbReference type="EMBL" id="JACHGW010000001">
    <property type="protein sequence ID" value="MBB6049602.1"/>
    <property type="molecule type" value="Genomic_DNA"/>
</dbReference>